<dbReference type="EMBL" id="BART01035864">
    <property type="protein sequence ID" value="GAH05937.1"/>
    <property type="molecule type" value="Genomic_DNA"/>
</dbReference>
<protein>
    <submittedName>
        <fullName evidence="1">Uncharacterized protein</fullName>
    </submittedName>
</protein>
<gene>
    <name evidence="1" type="ORF">S01H4_60715</name>
</gene>
<comment type="caution">
    <text evidence="1">The sequence shown here is derived from an EMBL/GenBank/DDBJ whole genome shotgun (WGS) entry which is preliminary data.</text>
</comment>
<feature type="non-terminal residue" evidence="1">
    <location>
        <position position="85"/>
    </location>
</feature>
<evidence type="ECO:0000313" key="1">
    <source>
        <dbReference type="EMBL" id="GAH05937.1"/>
    </source>
</evidence>
<organism evidence="1">
    <name type="scientific">marine sediment metagenome</name>
    <dbReference type="NCBI Taxonomy" id="412755"/>
    <lineage>
        <taxon>unclassified sequences</taxon>
        <taxon>metagenomes</taxon>
        <taxon>ecological metagenomes</taxon>
    </lineage>
</organism>
<proteinExistence type="predicted"/>
<accession>X1CE67</accession>
<dbReference type="AlphaFoldDB" id="X1CE67"/>
<reference evidence="1" key="1">
    <citation type="journal article" date="2014" name="Front. Microbiol.">
        <title>High frequency of phylogenetically diverse reductive dehalogenase-homologous genes in deep subseafloor sedimentary metagenomes.</title>
        <authorList>
            <person name="Kawai M."/>
            <person name="Futagami T."/>
            <person name="Toyoda A."/>
            <person name="Takaki Y."/>
            <person name="Nishi S."/>
            <person name="Hori S."/>
            <person name="Arai W."/>
            <person name="Tsubouchi T."/>
            <person name="Morono Y."/>
            <person name="Uchiyama I."/>
            <person name="Ito T."/>
            <person name="Fujiyama A."/>
            <person name="Inagaki F."/>
            <person name="Takami H."/>
        </authorList>
    </citation>
    <scope>NUCLEOTIDE SEQUENCE</scope>
    <source>
        <strain evidence="1">Expedition CK06-06</strain>
    </source>
</reference>
<sequence length="85" mass="9718">MISKLIAILSRDSVLTFRNWLEQVNPNITHQISGEHIGALAAMMYAIIDADMVTCSSKALMDYLTQFNPNTYLLPNYLNDRLWNL</sequence>
<name>X1CE67_9ZZZZ</name>